<dbReference type="VEuPathDB" id="TriTrypDB:ADEAN_000640100"/>
<keyword evidence="2" id="KW-1185">Reference proteome</keyword>
<proteinExistence type="predicted"/>
<gene>
    <name evidence="1" type="ORF">ADEAN_000640100</name>
</gene>
<dbReference type="EMBL" id="LR877156">
    <property type="protein sequence ID" value="CAD2218908.1"/>
    <property type="molecule type" value="Genomic_DNA"/>
</dbReference>
<protein>
    <submittedName>
        <fullName evidence="1">Uncharacterized protein</fullName>
    </submittedName>
</protein>
<name>A0A7G2CG92_9TRYP</name>
<dbReference type="AlphaFoldDB" id="A0A7G2CG92"/>
<organism evidence="1 2">
    <name type="scientific">Angomonas deanei</name>
    <dbReference type="NCBI Taxonomy" id="59799"/>
    <lineage>
        <taxon>Eukaryota</taxon>
        <taxon>Discoba</taxon>
        <taxon>Euglenozoa</taxon>
        <taxon>Kinetoplastea</taxon>
        <taxon>Metakinetoplastina</taxon>
        <taxon>Trypanosomatida</taxon>
        <taxon>Trypanosomatidae</taxon>
        <taxon>Strigomonadinae</taxon>
        <taxon>Angomonas</taxon>
    </lineage>
</organism>
<evidence type="ECO:0000313" key="2">
    <source>
        <dbReference type="Proteomes" id="UP000515908"/>
    </source>
</evidence>
<accession>A0A7G2CG92</accession>
<dbReference type="Proteomes" id="UP000515908">
    <property type="component" value="Chromosome 12"/>
</dbReference>
<evidence type="ECO:0000313" key="1">
    <source>
        <dbReference type="EMBL" id="CAD2218908.1"/>
    </source>
</evidence>
<dbReference type="OrthoDB" id="271923at2759"/>
<sequence length="277" mass="30458">MKAAEAGDNYHKVSVESFLQASLQSAALCDLMNKKFAPGCTHPPKIRVLNSISKFGSGPVLVSVSDEHSFSTSLEPMQQTYEVLVYGHLPVDGEHDIAVEDLFHPPSDGNGSEPKPTLKVSSSTKCSYEVKSNVYYAVHAVSLVEIHVHSPPTASPPFIESFVYRHLHTFVVGDPQTMGDVLAKQGSGADSSDTPTVKGLAMRGDLDFPRVFNHLREVTLTAEERDDPNQPTGAKTEIKFECKKCFDSVLEKKLLHTLKKKKMKILDGSWTPESEFI</sequence>
<reference evidence="1 2" key="1">
    <citation type="submission" date="2020-08" db="EMBL/GenBank/DDBJ databases">
        <authorList>
            <person name="Newling K."/>
            <person name="Davey J."/>
            <person name="Forrester S."/>
        </authorList>
    </citation>
    <scope>NUCLEOTIDE SEQUENCE [LARGE SCALE GENOMIC DNA]</scope>
    <source>
        <strain evidence="2">Crithidia deanei Carvalho (ATCC PRA-265)</strain>
    </source>
</reference>